<evidence type="ECO:0000256" key="1">
    <source>
        <dbReference type="SAM" id="SignalP"/>
    </source>
</evidence>
<name>A0A918NHU7_9PROT</name>
<proteinExistence type="predicted"/>
<comment type="caution">
    <text evidence="2">The sequence shown here is derived from an EMBL/GenBank/DDBJ whole genome shotgun (WGS) entry which is preliminary data.</text>
</comment>
<reference evidence="2 3" key="1">
    <citation type="journal article" date="2014" name="Int. J. Syst. Evol. Microbiol.">
        <title>Complete genome sequence of Corynebacterium casei LMG S-19264T (=DSM 44701T), isolated from a smear-ripened cheese.</title>
        <authorList>
            <consortium name="US DOE Joint Genome Institute (JGI-PGF)"/>
            <person name="Walter F."/>
            <person name="Albersmeier A."/>
            <person name="Kalinowski J."/>
            <person name="Ruckert C."/>
        </authorList>
    </citation>
    <scope>NUCLEOTIDE SEQUENCE [LARGE SCALE GENOMIC DNA]</scope>
    <source>
        <strain evidence="2 3">KCTC 23968</strain>
    </source>
</reference>
<gene>
    <name evidence="2" type="ORF">GCM10011309_25280</name>
</gene>
<dbReference type="EMBL" id="BMYV01000003">
    <property type="protein sequence ID" value="GGX74088.1"/>
    <property type="molecule type" value="Genomic_DNA"/>
</dbReference>
<organism evidence="2 3">
    <name type="scientific">Litorimonas cladophorae</name>
    <dbReference type="NCBI Taxonomy" id="1220491"/>
    <lineage>
        <taxon>Bacteria</taxon>
        <taxon>Pseudomonadati</taxon>
        <taxon>Pseudomonadota</taxon>
        <taxon>Alphaproteobacteria</taxon>
        <taxon>Maricaulales</taxon>
        <taxon>Robiginitomaculaceae</taxon>
    </lineage>
</organism>
<feature type="chain" id="PRO_5037180316" description="DUF11 domain-containing protein" evidence="1">
    <location>
        <begin position="23"/>
        <end position="160"/>
    </location>
</feature>
<dbReference type="RefSeq" id="WP_189586797.1">
    <property type="nucleotide sequence ID" value="NZ_BMYV01000003.1"/>
</dbReference>
<dbReference type="InterPro" id="IPR047589">
    <property type="entry name" value="DUF11_rpt"/>
</dbReference>
<evidence type="ECO:0000313" key="3">
    <source>
        <dbReference type="Proteomes" id="UP000600865"/>
    </source>
</evidence>
<sequence length="160" mass="16995">MFIRRLSILALSAATFAFGAQAHALEATQKVEKEITVTQEDGSVTTQRLAVDAVTPGEKIVYTVSFVNNDATPASNLILAMPVPPTVRFLEGSADREGAIVRYSTDGGSSFAARDELTRPAVGGGTRPASADDITHIQWQIAGPVPVGAKDEILFKGRLR</sequence>
<accession>A0A918NHU7</accession>
<dbReference type="NCBIfam" id="TIGR01451">
    <property type="entry name" value="B_ant_repeat"/>
    <property type="match status" value="1"/>
</dbReference>
<evidence type="ECO:0008006" key="4">
    <source>
        <dbReference type="Google" id="ProtNLM"/>
    </source>
</evidence>
<keyword evidence="3" id="KW-1185">Reference proteome</keyword>
<keyword evidence="1" id="KW-0732">Signal</keyword>
<evidence type="ECO:0000313" key="2">
    <source>
        <dbReference type="EMBL" id="GGX74088.1"/>
    </source>
</evidence>
<feature type="signal peptide" evidence="1">
    <location>
        <begin position="1"/>
        <end position="22"/>
    </location>
</feature>
<dbReference type="AlphaFoldDB" id="A0A918NHU7"/>
<protein>
    <recommendedName>
        <fullName evidence="4">DUF11 domain-containing protein</fullName>
    </recommendedName>
</protein>
<dbReference type="Proteomes" id="UP000600865">
    <property type="component" value="Unassembled WGS sequence"/>
</dbReference>